<sequence>MKKQELVNAAIQVIQAEGIQKLSLAKIAEVVGITKPAIFHYFKNKQDLMRAVTEFTVVEYEQTIAAEYDKLPENDDLRHVHAFLYGNLRQLNDSELVKIHAASMEVLVSDDEAKKVWQNVYEREFAKLVPEIGDIQADLLSVALDGMWYGAMCGVWDASRAASIVEYLERIIKKE</sequence>
<dbReference type="Gene3D" id="1.10.357.10">
    <property type="entry name" value="Tetracycline Repressor, domain 2"/>
    <property type="match status" value="1"/>
</dbReference>
<dbReference type="GO" id="GO:0003700">
    <property type="term" value="F:DNA-binding transcription factor activity"/>
    <property type="evidence" value="ECO:0007669"/>
    <property type="project" value="TreeGrafter"/>
</dbReference>
<dbReference type="STRING" id="1552123.EP57_05730"/>
<proteinExistence type="predicted"/>
<reference evidence="10 11" key="2">
    <citation type="submission" date="2020-03" db="EMBL/GenBank/DDBJ databases">
        <title>Soil Listeria distribution.</title>
        <authorList>
            <person name="Liao J."/>
            <person name="Wiedmann M."/>
        </authorList>
    </citation>
    <scope>NUCLEOTIDE SEQUENCE [LARGE SCALE GENOMIC DNA]</scope>
    <source>
        <strain evidence="8 10">FSL L7-0360</strain>
        <strain evidence="7 11">FSL L7-1427</strain>
    </source>
</reference>
<dbReference type="PROSITE" id="PS50977">
    <property type="entry name" value="HTH_TETR_2"/>
    <property type="match status" value="1"/>
</dbReference>
<keyword evidence="9" id="KW-1185">Reference proteome</keyword>
<dbReference type="PANTHER" id="PTHR30055:SF234">
    <property type="entry name" value="HTH-TYPE TRANSCRIPTIONAL REGULATOR BETI"/>
    <property type="match status" value="1"/>
</dbReference>
<keyword evidence="3" id="KW-0804">Transcription</keyword>
<dbReference type="EMBL" id="JNFA01000011">
    <property type="protein sequence ID" value="KGL42954.1"/>
    <property type="molecule type" value="Genomic_DNA"/>
</dbReference>
<dbReference type="RefSeq" id="WP_036084915.1">
    <property type="nucleotide sequence ID" value="NZ_CBCSHQ010000001.1"/>
</dbReference>
<gene>
    <name evidence="6" type="ORF">EP57_05730</name>
    <name evidence="7" type="ORF">HB907_15570</name>
    <name evidence="8" type="ORF">HCB06_05465</name>
</gene>
<reference evidence="6 9" key="1">
    <citation type="submission" date="2014-05" db="EMBL/GenBank/DDBJ databases">
        <title>Novel Listeriaceae from food processing environments.</title>
        <authorList>
            <person name="den Bakker H.C."/>
        </authorList>
    </citation>
    <scope>NUCLEOTIDE SEQUENCE [LARGE SCALE GENOMIC DNA]</scope>
    <source>
        <strain evidence="6 9">FSL A5-0281</strain>
    </source>
</reference>
<dbReference type="EMBL" id="JAARRU010000006">
    <property type="protein sequence ID" value="MBC1566826.1"/>
    <property type="molecule type" value="Genomic_DNA"/>
</dbReference>
<dbReference type="eggNOG" id="COG1309">
    <property type="taxonomic scope" value="Bacteria"/>
</dbReference>
<dbReference type="GeneID" id="58716888"/>
<evidence type="ECO:0000256" key="1">
    <source>
        <dbReference type="ARBA" id="ARBA00023015"/>
    </source>
</evidence>
<evidence type="ECO:0000256" key="2">
    <source>
        <dbReference type="ARBA" id="ARBA00023125"/>
    </source>
</evidence>
<evidence type="ECO:0000313" key="7">
    <source>
        <dbReference type="EMBL" id="MBC1566826.1"/>
    </source>
</evidence>
<dbReference type="OrthoDB" id="9814200at2"/>
<dbReference type="SUPFAM" id="SSF46689">
    <property type="entry name" value="Homeodomain-like"/>
    <property type="match status" value="1"/>
</dbReference>
<dbReference type="EMBL" id="JAARXI010000003">
    <property type="protein sequence ID" value="MBC2116063.1"/>
    <property type="molecule type" value="Genomic_DNA"/>
</dbReference>
<evidence type="ECO:0000256" key="3">
    <source>
        <dbReference type="ARBA" id="ARBA00023163"/>
    </source>
</evidence>
<dbReference type="InterPro" id="IPR023772">
    <property type="entry name" value="DNA-bd_HTH_TetR-type_CS"/>
</dbReference>
<dbReference type="AlphaFoldDB" id="A0A099WB30"/>
<evidence type="ECO:0000313" key="11">
    <source>
        <dbReference type="Proteomes" id="UP000586951"/>
    </source>
</evidence>
<accession>A0A099WB30</accession>
<evidence type="ECO:0000313" key="9">
    <source>
        <dbReference type="Proteomes" id="UP000029844"/>
    </source>
</evidence>
<dbReference type="PRINTS" id="PR00455">
    <property type="entry name" value="HTHTETR"/>
</dbReference>
<keyword evidence="2 4" id="KW-0238">DNA-binding</keyword>
<feature type="DNA-binding region" description="H-T-H motif" evidence="4">
    <location>
        <begin position="23"/>
        <end position="42"/>
    </location>
</feature>
<evidence type="ECO:0000313" key="10">
    <source>
        <dbReference type="Proteomes" id="UP000529446"/>
    </source>
</evidence>
<dbReference type="InterPro" id="IPR009057">
    <property type="entry name" value="Homeodomain-like_sf"/>
</dbReference>
<evidence type="ECO:0000259" key="5">
    <source>
        <dbReference type="PROSITE" id="PS50977"/>
    </source>
</evidence>
<dbReference type="InterPro" id="IPR050109">
    <property type="entry name" value="HTH-type_TetR-like_transc_reg"/>
</dbReference>
<dbReference type="PANTHER" id="PTHR30055">
    <property type="entry name" value="HTH-TYPE TRANSCRIPTIONAL REGULATOR RUTR"/>
    <property type="match status" value="1"/>
</dbReference>
<evidence type="ECO:0000256" key="4">
    <source>
        <dbReference type="PROSITE-ProRule" id="PRU00335"/>
    </source>
</evidence>
<dbReference type="Pfam" id="PF00440">
    <property type="entry name" value="TetR_N"/>
    <property type="match status" value="1"/>
</dbReference>
<feature type="domain" description="HTH tetR-type" evidence="5">
    <location>
        <begin position="1"/>
        <end position="60"/>
    </location>
</feature>
<evidence type="ECO:0000313" key="8">
    <source>
        <dbReference type="EMBL" id="MBC2116063.1"/>
    </source>
</evidence>
<dbReference type="Proteomes" id="UP000586951">
    <property type="component" value="Unassembled WGS sequence"/>
</dbReference>
<comment type="caution">
    <text evidence="6">The sequence shown here is derived from an EMBL/GenBank/DDBJ whole genome shotgun (WGS) entry which is preliminary data.</text>
</comment>
<name>A0A099WB30_9LIST</name>
<dbReference type="Proteomes" id="UP000529446">
    <property type="component" value="Unassembled WGS sequence"/>
</dbReference>
<dbReference type="PROSITE" id="PS01081">
    <property type="entry name" value="HTH_TETR_1"/>
    <property type="match status" value="1"/>
</dbReference>
<dbReference type="InterPro" id="IPR001647">
    <property type="entry name" value="HTH_TetR"/>
</dbReference>
<evidence type="ECO:0000313" key="6">
    <source>
        <dbReference type="EMBL" id="KGL42954.1"/>
    </source>
</evidence>
<keyword evidence="1" id="KW-0805">Transcription regulation</keyword>
<organism evidence="6 9">
    <name type="scientific">Listeria booriae</name>
    <dbReference type="NCBI Taxonomy" id="1552123"/>
    <lineage>
        <taxon>Bacteria</taxon>
        <taxon>Bacillati</taxon>
        <taxon>Bacillota</taxon>
        <taxon>Bacilli</taxon>
        <taxon>Bacillales</taxon>
        <taxon>Listeriaceae</taxon>
        <taxon>Listeria</taxon>
    </lineage>
</organism>
<dbReference type="GO" id="GO:0000976">
    <property type="term" value="F:transcription cis-regulatory region binding"/>
    <property type="evidence" value="ECO:0007669"/>
    <property type="project" value="TreeGrafter"/>
</dbReference>
<dbReference type="Proteomes" id="UP000029844">
    <property type="component" value="Unassembled WGS sequence"/>
</dbReference>
<protein>
    <submittedName>
        <fullName evidence="7">TetR/AcrR family transcriptional regulator</fullName>
    </submittedName>
</protein>